<organism evidence="1 2">
    <name type="scientific">Thalassospira tepidiphila MCCC 1A03514</name>
    <dbReference type="NCBI Taxonomy" id="1177930"/>
    <lineage>
        <taxon>Bacteria</taxon>
        <taxon>Pseudomonadati</taxon>
        <taxon>Pseudomonadota</taxon>
        <taxon>Alphaproteobacteria</taxon>
        <taxon>Rhodospirillales</taxon>
        <taxon>Thalassospiraceae</taxon>
        <taxon>Thalassospira</taxon>
    </lineage>
</organism>
<sequence>MITEVVAGAGLALALLAQLRPMASVRRELIALAQSARGSAVLDLQTKNVPLARFLYVFSLQVMRRLISQGRLQVRMLTQD</sequence>
<protein>
    <submittedName>
        <fullName evidence="1">Uncharacterized protein</fullName>
    </submittedName>
</protein>
<evidence type="ECO:0000313" key="1">
    <source>
        <dbReference type="EMBL" id="OAZ09201.1"/>
    </source>
</evidence>
<gene>
    <name evidence="1" type="ORF">TH4_15225</name>
</gene>
<evidence type="ECO:0000313" key="2">
    <source>
        <dbReference type="Proteomes" id="UP000094009"/>
    </source>
</evidence>
<accession>A0A853KXH1</accession>
<dbReference type="EMBL" id="JPVZ01000006">
    <property type="protein sequence ID" value="OAZ09201.1"/>
    <property type="molecule type" value="Genomic_DNA"/>
</dbReference>
<reference evidence="1 2" key="1">
    <citation type="submission" date="2014-07" db="EMBL/GenBank/DDBJ databases">
        <title>Draft genome sequence of Thalassospira tepidiphila 1-1B.</title>
        <authorList>
            <person name="Lai Q."/>
            <person name="Shao Z."/>
        </authorList>
    </citation>
    <scope>NUCLEOTIDE SEQUENCE [LARGE SCALE GENOMIC DNA]</scope>
    <source>
        <strain evidence="1 2">MCCC 1A03514</strain>
    </source>
</reference>
<comment type="caution">
    <text evidence="1">The sequence shown here is derived from an EMBL/GenBank/DDBJ whole genome shotgun (WGS) entry which is preliminary data.</text>
</comment>
<dbReference type="AlphaFoldDB" id="A0A853KXH1"/>
<dbReference type="Proteomes" id="UP000094009">
    <property type="component" value="Unassembled WGS sequence"/>
</dbReference>
<name>A0A853KXH1_9PROT</name>
<proteinExistence type="predicted"/>